<sequence length="465" mass="52041">MDKFNAKIDQLRAELKKHQCVREELREAANPQDTQRYLASKRQVEEIGDEIDLQFQLRSASSRAMDTARYKVRDDLLNGAEIICCTLSGAGHDMMQNMACEFDTVIIDEAAQSVELASLIPLRFGCRRCIMIGDPHQLPPTVMSLAATKYGYNNSLFARMFNQSNGTAHLLNVQYRMHPAISQLPSTLFYKGRLLDAPGLAESKAAPWHASPLFPPYHFYDVSEGGDTSNRFHSRENTAECEAACAIVRRLCYEFPEVDFKGRIAVISPYKGQISQMKLAFARKFGSGISKTVEFNTIDGFQGQEKDIVIFSCVRAGAAADIGFLSDARRMNVGLTRAQKSLFIIGRAFTLSGDPHWKILVQRAKEQDQYSQINMRRLAVQGRISYSNLLLSPPPEPAKGNPTAETAEHNPYRHQGQDHQLRSRPTPSSKELGLFIFGQAKLTQRGGRRSQRQSFPQEGTAVAQT</sequence>
<accession>A0ACC2SR53</accession>
<proteinExistence type="predicted"/>
<protein>
    <submittedName>
        <fullName evidence="1">DEAD-box type RNA helicase, variant 2</fullName>
    </submittedName>
</protein>
<comment type="caution">
    <text evidence="1">The sequence shown here is derived from an EMBL/GenBank/DDBJ whole genome shotgun (WGS) entry which is preliminary data.</text>
</comment>
<dbReference type="EMBL" id="QTSX02004424">
    <property type="protein sequence ID" value="KAJ9064739.1"/>
    <property type="molecule type" value="Genomic_DNA"/>
</dbReference>
<keyword evidence="1" id="KW-0347">Helicase</keyword>
<gene>
    <name evidence="1" type="primary">SEN1_3</name>
    <name evidence="1" type="ORF">DSO57_1039640</name>
</gene>
<dbReference type="Proteomes" id="UP001165960">
    <property type="component" value="Unassembled WGS sequence"/>
</dbReference>
<evidence type="ECO:0000313" key="1">
    <source>
        <dbReference type="EMBL" id="KAJ9064739.1"/>
    </source>
</evidence>
<name>A0ACC2SR53_9FUNG</name>
<keyword evidence="1" id="KW-0067">ATP-binding</keyword>
<reference evidence="1" key="1">
    <citation type="submission" date="2022-04" db="EMBL/GenBank/DDBJ databases">
        <title>Genome of the entomopathogenic fungus Entomophthora muscae.</title>
        <authorList>
            <person name="Elya C."/>
            <person name="Lovett B.R."/>
            <person name="Lee E."/>
            <person name="Macias A.M."/>
            <person name="Hajek A.E."/>
            <person name="De Bivort B.L."/>
            <person name="Kasson M.T."/>
            <person name="De Fine Licht H.H."/>
            <person name="Stajich J.E."/>
        </authorList>
    </citation>
    <scope>NUCLEOTIDE SEQUENCE</scope>
    <source>
        <strain evidence="1">Berkeley</strain>
    </source>
</reference>
<evidence type="ECO:0000313" key="2">
    <source>
        <dbReference type="Proteomes" id="UP001165960"/>
    </source>
</evidence>
<keyword evidence="2" id="KW-1185">Reference proteome</keyword>
<keyword evidence="1" id="KW-0378">Hydrolase</keyword>
<keyword evidence="1" id="KW-0547">Nucleotide-binding</keyword>
<organism evidence="1 2">
    <name type="scientific">Entomophthora muscae</name>
    <dbReference type="NCBI Taxonomy" id="34485"/>
    <lineage>
        <taxon>Eukaryota</taxon>
        <taxon>Fungi</taxon>
        <taxon>Fungi incertae sedis</taxon>
        <taxon>Zoopagomycota</taxon>
        <taxon>Entomophthoromycotina</taxon>
        <taxon>Entomophthoromycetes</taxon>
        <taxon>Entomophthorales</taxon>
        <taxon>Entomophthoraceae</taxon>
        <taxon>Entomophthora</taxon>
    </lineage>
</organism>